<name>A0A2U1PXN6_ARTAN</name>
<evidence type="ECO:0000259" key="3">
    <source>
        <dbReference type="Pfam" id="PF10551"/>
    </source>
</evidence>
<dbReference type="InterPro" id="IPR004332">
    <property type="entry name" value="Transposase_MuDR"/>
</dbReference>
<feature type="domain" description="MULE transposase" evidence="3">
    <location>
        <begin position="1141"/>
        <end position="1234"/>
    </location>
</feature>
<comment type="caution">
    <text evidence="5">The sequence shown here is derived from an EMBL/GenBank/DDBJ whole genome shotgun (WGS) entry which is preliminary data.</text>
</comment>
<accession>A0A2U1PXN6</accession>
<feature type="compositionally biased region" description="Polar residues" evidence="1">
    <location>
        <begin position="1467"/>
        <end position="1491"/>
    </location>
</feature>
<feature type="region of interest" description="Disordered" evidence="1">
    <location>
        <begin position="1467"/>
        <end position="1498"/>
    </location>
</feature>
<gene>
    <name evidence="5" type="ORF">CTI12_AA100150</name>
</gene>
<protein>
    <submittedName>
        <fullName evidence="5">Transposase, MuDR, MULE transposase domain protein</fullName>
    </submittedName>
</protein>
<evidence type="ECO:0000313" key="5">
    <source>
        <dbReference type="EMBL" id="PWA90486.1"/>
    </source>
</evidence>
<evidence type="ECO:0000259" key="4">
    <source>
        <dbReference type="Pfam" id="PF15072"/>
    </source>
</evidence>
<dbReference type="Pfam" id="PF15072">
    <property type="entry name" value="HROB"/>
    <property type="match status" value="1"/>
</dbReference>
<sequence length="1534" mass="175168">MLTNDDAVRCCLLIILENVFMGKQERSLIDEHILVLVDDLYAWNAFPWGEYIWGEFHKRTYNAVLKVRHRHLSEIAERGDSYVSTYTLCGFAFALKVWILETYPNATNWWVKDESVIPRALAWEDGPKFENTDYDLLFGNNYRVRLFPTDIPPRASFVEQMACMQRQITGLQKCIRHIMSEKKSTQNDDNMDVDHDSKISRQNDDNMDVDHASKKSAEKEDTMDVGHDAKVNAHRNVEEDVFSPAHNLSTQEVQDVVDNLVGSPEYPTACEDERLEDDVYGNEVANAGQHVHVMKDVLVDELMDDPAKSEAPFKLVNDVRVKKDDVAKDAVVNDPHLSDSSFKPDVKVKNDEQDMVDEEMVNDPQFSDSPFNVDVLLFDNDQGVPENDMKCTPQNLDTAFSQVLCSPVEKVDVKKFDWEIDSVKTLRVPYEREKKVSKVFQSPYVQQPATTTKVLRKRQKRFVPNATPTVIGPDGKEIPLKPWKENLRRNPMATMYKALVHPEIMCYLNQQKKIKEADQQLYRFPWGSGGVTANPQFWINLLGRDSKSRGWLSDSHIALFVDVMMHFRPDDADWVMLGPYFCTMILEHKLPLCYADGVTNGVVLTAMIRKNSDSLEGNDVSMTQDYIRKAVDEGDDSDFRSVPWVNATEFINANGWMMVGVFADIEKFLNKGKVEIVVGIITCCTPNVLGDLTVTLKDVSGLISGTIHHKVVANETLKMALTVGSVLVLKNTSVFSPKQSGCHYLNITMRNVVKVFYMDQVFVVVLVLVVLIRALFVTARPVVPSVELYCFYYKLSHGSVNVVDDDDVKFFVDEVCRPNAALPQLYVKKNVVKKVKAREKQPSSKPLDFDLNDTVFPNDFQSTDFCNDFEMPKNEPFEFNEPFENYNEFNDEYDNHSRPTFPSPERFVHKWEETNIFENMPPIPDPPLPDLKELRNINCNSHSVLKAGDEFADKSWCMFEIGKKALIDGRQFRTRKSDKSRYDVVCYYEGCDWKIVTSKMRNSVRFRIGSINDVHTCPKTKLLPHHRNATIKLLGRLIAPKLKDSSRIYKPRDIKDDLAEAFNIDVSYKKAWAGKNRALEIISGCPTESFAQLPYYFHNLEMANDGWVTHIDTDDEGRFKMCFVAFGVAIQAFLQHLRPLIIIDAAHLKGKYLGTNLLAVGMDGNNQIVPLATGVAQGETGESWTWFLSCLKDCIGEVDDLAIISDRHFAIGLACKTVFPNSFHGFCCRHLMMNCALGTSKKSRAMYWKACKNYAKDDFQRSLGAIQAYKPEAYNKLIEAGVERWSRAWCPAKRYNYMTSNSAESVNALTKDVRREPITRLMDWYRGLLQRWYCERRDKYEVSRFLKQTDCNHMVSYWFKTTTLKETYQGLVYPVGSSTEWEKPDGLQIVKPPGVIKPQSGRPKNKNRIRSQGELPTPVTCTRCWQPGHKREACRQPLPKHNENVGNSIWRHPSIVGNSFWQYPSGEGTSNLGQPSMEGTSTWRQPATEGTSGWVRPPMAGMIGWGQSSMEGTSGSYQHDEMDWSYENYNLADP</sequence>
<dbReference type="PANTHER" id="PTHR31973:SF185">
    <property type="entry name" value="TRANSPOSASE, MUDR, PLANT, MULE TRANSPOSASE DOMAIN-CONTAINING PROTEIN"/>
    <property type="match status" value="1"/>
</dbReference>
<proteinExistence type="predicted"/>
<evidence type="ECO:0000256" key="1">
    <source>
        <dbReference type="SAM" id="MobiDB-lite"/>
    </source>
</evidence>
<dbReference type="InterPro" id="IPR018289">
    <property type="entry name" value="MULE_transposase_dom"/>
</dbReference>
<feature type="domain" description="Transposase MuDR plant" evidence="2">
    <location>
        <begin position="950"/>
        <end position="1008"/>
    </location>
</feature>
<dbReference type="EMBL" id="PKPP01000628">
    <property type="protein sequence ID" value="PWA90486.1"/>
    <property type="molecule type" value="Genomic_DNA"/>
</dbReference>
<dbReference type="InterPro" id="IPR058570">
    <property type="entry name" value="HROB_OB"/>
</dbReference>
<dbReference type="OrthoDB" id="676062at2759"/>
<dbReference type="PANTHER" id="PTHR31973">
    <property type="entry name" value="POLYPROTEIN, PUTATIVE-RELATED"/>
    <property type="match status" value="1"/>
</dbReference>
<reference evidence="5 6" key="1">
    <citation type="journal article" date="2018" name="Mol. Plant">
        <title>The genome of Artemisia annua provides insight into the evolution of Asteraceae family and artemisinin biosynthesis.</title>
        <authorList>
            <person name="Shen Q."/>
            <person name="Zhang L."/>
            <person name="Liao Z."/>
            <person name="Wang S."/>
            <person name="Yan T."/>
            <person name="Shi P."/>
            <person name="Liu M."/>
            <person name="Fu X."/>
            <person name="Pan Q."/>
            <person name="Wang Y."/>
            <person name="Lv Z."/>
            <person name="Lu X."/>
            <person name="Zhang F."/>
            <person name="Jiang W."/>
            <person name="Ma Y."/>
            <person name="Chen M."/>
            <person name="Hao X."/>
            <person name="Li L."/>
            <person name="Tang Y."/>
            <person name="Lv G."/>
            <person name="Zhou Y."/>
            <person name="Sun X."/>
            <person name="Brodelius P.E."/>
            <person name="Rose J.K.C."/>
            <person name="Tang K."/>
        </authorList>
    </citation>
    <scope>NUCLEOTIDE SEQUENCE [LARGE SCALE GENOMIC DNA]</scope>
    <source>
        <strain evidence="6">cv. Huhao1</strain>
        <tissue evidence="5">Leaf</tissue>
    </source>
</reference>
<dbReference type="Pfam" id="PF03108">
    <property type="entry name" value="DBD_Tnp_Mut"/>
    <property type="match status" value="1"/>
</dbReference>
<dbReference type="Proteomes" id="UP000245207">
    <property type="component" value="Unassembled WGS sequence"/>
</dbReference>
<feature type="domain" description="Homologous recombination OB-fold protein OB-fold" evidence="4">
    <location>
        <begin position="673"/>
        <end position="757"/>
    </location>
</feature>
<dbReference type="Pfam" id="PF10551">
    <property type="entry name" value="MULE"/>
    <property type="match status" value="1"/>
</dbReference>
<feature type="region of interest" description="Disordered" evidence="1">
    <location>
        <begin position="182"/>
        <end position="223"/>
    </location>
</feature>
<evidence type="ECO:0000313" key="6">
    <source>
        <dbReference type="Proteomes" id="UP000245207"/>
    </source>
</evidence>
<dbReference type="GO" id="GO:0000725">
    <property type="term" value="P:recombinational repair"/>
    <property type="evidence" value="ECO:0007669"/>
    <property type="project" value="InterPro"/>
</dbReference>
<organism evidence="5 6">
    <name type="scientific">Artemisia annua</name>
    <name type="common">Sweet wormwood</name>
    <dbReference type="NCBI Taxonomy" id="35608"/>
    <lineage>
        <taxon>Eukaryota</taxon>
        <taxon>Viridiplantae</taxon>
        <taxon>Streptophyta</taxon>
        <taxon>Embryophyta</taxon>
        <taxon>Tracheophyta</taxon>
        <taxon>Spermatophyta</taxon>
        <taxon>Magnoliopsida</taxon>
        <taxon>eudicotyledons</taxon>
        <taxon>Gunneridae</taxon>
        <taxon>Pentapetalae</taxon>
        <taxon>asterids</taxon>
        <taxon>campanulids</taxon>
        <taxon>Asterales</taxon>
        <taxon>Asteraceae</taxon>
        <taxon>Asteroideae</taxon>
        <taxon>Anthemideae</taxon>
        <taxon>Artemisiinae</taxon>
        <taxon>Artemisia</taxon>
    </lineage>
</organism>
<keyword evidence="6" id="KW-1185">Reference proteome</keyword>
<evidence type="ECO:0000259" key="2">
    <source>
        <dbReference type="Pfam" id="PF03108"/>
    </source>
</evidence>
<feature type="region of interest" description="Disordered" evidence="1">
    <location>
        <begin position="1384"/>
        <end position="1413"/>
    </location>
</feature>